<evidence type="ECO:0000313" key="4">
    <source>
        <dbReference type="Proteomes" id="UP000005156"/>
    </source>
</evidence>
<dbReference type="EMBL" id="AFBP01000018">
    <property type="protein sequence ID" value="EGG56212.1"/>
    <property type="molecule type" value="Genomic_DNA"/>
</dbReference>
<proteinExistence type="predicted"/>
<keyword evidence="4" id="KW-1185">Reference proteome</keyword>
<dbReference type="SUPFAM" id="SSF53146">
    <property type="entry name" value="Nitrogenase accessory factor-like"/>
    <property type="match status" value="1"/>
</dbReference>
<organism evidence="3 4">
    <name type="scientific">Parasutterella excrementihominis YIT 11859</name>
    <dbReference type="NCBI Taxonomy" id="762966"/>
    <lineage>
        <taxon>Bacteria</taxon>
        <taxon>Pseudomonadati</taxon>
        <taxon>Pseudomonadota</taxon>
        <taxon>Betaproteobacteria</taxon>
        <taxon>Burkholderiales</taxon>
        <taxon>Sutterellaceae</taxon>
        <taxon>Parasutterella</taxon>
    </lineage>
</organism>
<dbReference type="InterPro" id="IPR036105">
    <property type="entry name" value="DiNase_FeMo-co_biosyn_sf"/>
</dbReference>
<dbReference type="PANTHER" id="PTHR33937">
    <property type="entry name" value="IRON-MOLYBDENUM PROTEIN-RELATED-RELATED"/>
    <property type="match status" value="1"/>
</dbReference>
<evidence type="ECO:0000313" key="3">
    <source>
        <dbReference type="EMBL" id="EGG56212.1"/>
    </source>
</evidence>
<evidence type="ECO:0000256" key="1">
    <source>
        <dbReference type="ARBA" id="ARBA00023231"/>
    </source>
</evidence>
<protein>
    <submittedName>
        <fullName evidence="3">Dinitrogenase iron-molybdenum cofactor</fullName>
    </submittedName>
</protein>
<dbReference type="AlphaFoldDB" id="F3QIY9"/>
<gene>
    <name evidence="3" type="ORF">HMPREF9439_00889</name>
</gene>
<reference evidence="3 4" key="1">
    <citation type="submission" date="2011-02" db="EMBL/GenBank/DDBJ databases">
        <authorList>
            <person name="Weinstock G."/>
            <person name="Sodergren E."/>
            <person name="Clifton S."/>
            <person name="Fulton L."/>
            <person name="Fulton B."/>
            <person name="Courtney L."/>
            <person name="Fronick C."/>
            <person name="Harrison M."/>
            <person name="Strong C."/>
            <person name="Farmer C."/>
            <person name="Delahaunty K."/>
            <person name="Markovic C."/>
            <person name="Hall O."/>
            <person name="Minx P."/>
            <person name="Tomlinson C."/>
            <person name="Mitreva M."/>
            <person name="Hou S."/>
            <person name="Chen J."/>
            <person name="Wollam A."/>
            <person name="Pepin K.H."/>
            <person name="Johnson M."/>
            <person name="Bhonagiri V."/>
            <person name="Zhang X."/>
            <person name="Suruliraj S."/>
            <person name="Warren W."/>
            <person name="Chinwalla A."/>
            <person name="Mardis E.R."/>
            <person name="Wilson R.K."/>
        </authorList>
    </citation>
    <scope>NUCLEOTIDE SEQUENCE [LARGE SCALE GENOMIC DNA]</scope>
    <source>
        <strain evidence="3 4">YIT 11859</strain>
    </source>
</reference>
<dbReference type="PANTHER" id="PTHR33937:SF2">
    <property type="entry name" value="DINITROGENASE IRON-MOLYBDENUM COFACTOR BIOSYNTHESIS DOMAIN-CONTAINING PROTEIN"/>
    <property type="match status" value="1"/>
</dbReference>
<sequence>MDNLDTIPEQFFFGELKMRIAIPYEDGVVCQHFGKAPQFKIFDVQPQGVVESVVIDSEASGHEALAEFLAAQGVQAVICGGIGQGALVSLAQSGIDVLPGVTGNPDEVIEALIAGTLQPEGTGGCGCGCGGHHHEEHAGGCGCGGHGHEEHEGGCGCSGHGHEEHGGSCGCGCH</sequence>
<dbReference type="Pfam" id="PF02579">
    <property type="entry name" value="Nitro_FeMo-Co"/>
    <property type="match status" value="1"/>
</dbReference>
<feature type="domain" description="Dinitrogenase iron-molybdenum cofactor biosynthesis" evidence="2">
    <location>
        <begin position="26"/>
        <end position="113"/>
    </location>
</feature>
<evidence type="ECO:0000259" key="2">
    <source>
        <dbReference type="Pfam" id="PF02579"/>
    </source>
</evidence>
<dbReference type="eggNOG" id="COG1433">
    <property type="taxonomic scope" value="Bacteria"/>
</dbReference>
<dbReference type="HOGENOM" id="CLU_104194_2_0_4"/>
<dbReference type="InterPro" id="IPR033913">
    <property type="entry name" value="MTH1175_dom"/>
</dbReference>
<dbReference type="InterPro" id="IPR051840">
    <property type="entry name" value="NifX/NifY_domain"/>
</dbReference>
<accession>F3QIY9</accession>
<comment type="caution">
    <text evidence="3">The sequence shown here is derived from an EMBL/GenBank/DDBJ whole genome shotgun (WGS) entry which is preliminary data.</text>
</comment>
<dbReference type="Proteomes" id="UP000005156">
    <property type="component" value="Unassembled WGS sequence"/>
</dbReference>
<keyword evidence="1" id="KW-0535">Nitrogen fixation</keyword>
<name>F3QIY9_9BURK</name>
<dbReference type="CDD" id="cd00851">
    <property type="entry name" value="MTH1175"/>
    <property type="match status" value="1"/>
</dbReference>
<dbReference type="InterPro" id="IPR003731">
    <property type="entry name" value="Di-Nase_FeMo-co_biosynth"/>
</dbReference>
<dbReference type="Gene3D" id="3.30.420.130">
    <property type="entry name" value="Dinitrogenase iron-molybdenum cofactor biosynthesis domain"/>
    <property type="match status" value="1"/>
</dbReference>